<protein>
    <submittedName>
        <fullName evidence="2">Uncharacterized protein</fullName>
    </submittedName>
</protein>
<keyword evidence="3" id="KW-1185">Reference proteome</keyword>
<reference evidence="2" key="1">
    <citation type="journal article" date="2014" name="Int. J. Syst. Evol. Microbiol.">
        <title>Complete genome sequence of Corynebacterium casei LMG S-19264T (=DSM 44701T), isolated from a smear-ripened cheese.</title>
        <authorList>
            <consortium name="US DOE Joint Genome Institute (JGI-PGF)"/>
            <person name="Walter F."/>
            <person name="Albersmeier A."/>
            <person name="Kalinowski J."/>
            <person name="Ruckert C."/>
        </authorList>
    </citation>
    <scope>NUCLEOTIDE SEQUENCE</scope>
    <source>
        <strain evidence="2">JCM 3091</strain>
    </source>
</reference>
<comment type="caution">
    <text evidence="2">The sequence shown here is derived from an EMBL/GenBank/DDBJ whole genome shotgun (WGS) entry which is preliminary data.</text>
</comment>
<dbReference type="EMBL" id="BMQC01000001">
    <property type="protein sequence ID" value="GGK15584.1"/>
    <property type="molecule type" value="Genomic_DNA"/>
</dbReference>
<evidence type="ECO:0000313" key="3">
    <source>
        <dbReference type="Proteomes" id="UP000662200"/>
    </source>
</evidence>
<dbReference type="Proteomes" id="UP000662200">
    <property type="component" value="Unassembled WGS sequence"/>
</dbReference>
<evidence type="ECO:0000313" key="2">
    <source>
        <dbReference type="EMBL" id="GGK15584.1"/>
    </source>
</evidence>
<evidence type="ECO:0000256" key="1">
    <source>
        <dbReference type="SAM" id="MobiDB-lite"/>
    </source>
</evidence>
<organism evidence="2 3">
    <name type="scientific">Pilimelia terevasa</name>
    <dbReference type="NCBI Taxonomy" id="53372"/>
    <lineage>
        <taxon>Bacteria</taxon>
        <taxon>Bacillati</taxon>
        <taxon>Actinomycetota</taxon>
        <taxon>Actinomycetes</taxon>
        <taxon>Micromonosporales</taxon>
        <taxon>Micromonosporaceae</taxon>
        <taxon>Pilimelia</taxon>
    </lineage>
</organism>
<sequence length="301" mass="30402">MLTMGCVAPADQAAPGGPTGGASTGPSATPTANTPAARAAALVAGWRAGPGPGAWRGGFVPLEGLSVPPPNVAFTPATRAAFDAGRYTFTGALPSAAPVQRDKITFHQGGVQDVDVVPAAEAYRQLSTGGSPDCGTFDKAVLPESPAPCQPLTITGVRYGLVDLRTSRGTAAVPAWRFTVTELGGEVARVAVAPSAVTAVPEVPTGPPPAELMPVAQVVAIDGAQVTYLAEGTACDRDVRPFVAQEADVVVLGATATRGSGTCSRQLVTHRVTGTLTQALAERAVLDAHSGRLLTPGRRVG</sequence>
<reference evidence="2" key="2">
    <citation type="submission" date="2020-09" db="EMBL/GenBank/DDBJ databases">
        <authorList>
            <person name="Sun Q."/>
            <person name="Ohkuma M."/>
        </authorList>
    </citation>
    <scope>NUCLEOTIDE SEQUENCE</scope>
    <source>
        <strain evidence="2">JCM 3091</strain>
    </source>
</reference>
<dbReference type="AlphaFoldDB" id="A0A8J3BJM5"/>
<accession>A0A8J3BJM5</accession>
<name>A0A8J3BJM5_9ACTN</name>
<feature type="region of interest" description="Disordered" evidence="1">
    <location>
        <begin position="1"/>
        <end position="36"/>
    </location>
</feature>
<proteinExistence type="predicted"/>
<gene>
    <name evidence="2" type="ORF">GCM10010124_05420</name>
</gene>
<feature type="compositionally biased region" description="Low complexity" evidence="1">
    <location>
        <begin position="24"/>
        <end position="36"/>
    </location>
</feature>